<dbReference type="AlphaFoldDB" id="A0A7R8Z0N0"/>
<dbReference type="EMBL" id="LR899013">
    <property type="protein sequence ID" value="CAD7091203.1"/>
    <property type="molecule type" value="Genomic_DNA"/>
</dbReference>
<dbReference type="Proteomes" id="UP000594454">
    <property type="component" value="Chromosome 5"/>
</dbReference>
<reference evidence="1 2" key="1">
    <citation type="submission" date="2020-11" db="EMBL/GenBank/DDBJ databases">
        <authorList>
            <person name="Wallbank WR R."/>
            <person name="Pardo Diaz C."/>
            <person name="Kozak K."/>
            <person name="Martin S."/>
            <person name="Jiggins C."/>
            <person name="Moest M."/>
            <person name="Warren A I."/>
            <person name="Generalovic N T."/>
            <person name="Byers J.R.P. K."/>
            <person name="Montejo-Kovacevich G."/>
            <person name="Yen C E."/>
        </authorList>
    </citation>
    <scope>NUCLEOTIDE SEQUENCE [LARGE SCALE GENOMIC DNA]</scope>
</reference>
<protein>
    <submittedName>
        <fullName evidence="1">Uncharacterized protein</fullName>
    </submittedName>
</protein>
<sequence length="81" mass="9133">MQVFSGLEQLLSKGGSDETGTAFLILEKPNYAIPKNKTVRQEIIIDIETAIKYEKEKDEIQKPIARILEKAAERKAKISTN</sequence>
<name>A0A7R8Z0N0_HERIL</name>
<evidence type="ECO:0000313" key="2">
    <source>
        <dbReference type="Proteomes" id="UP000594454"/>
    </source>
</evidence>
<keyword evidence="2" id="KW-1185">Reference proteome</keyword>
<proteinExistence type="predicted"/>
<accession>A0A7R8Z0N0</accession>
<dbReference type="InParanoid" id="A0A7R8Z0N0"/>
<evidence type="ECO:0000313" key="1">
    <source>
        <dbReference type="EMBL" id="CAD7091203.1"/>
    </source>
</evidence>
<gene>
    <name evidence="1" type="ORF">HERILL_LOCUS13629</name>
</gene>
<organism evidence="1 2">
    <name type="scientific">Hermetia illucens</name>
    <name type="common">Black soldier fly</name>
    <dbReference type="NCBI Taxonomy" id="343691"/>
    <lineage>
        <taxon>Eukaryota</taxon>
        <taxon>Metazoa</taxon>
        <taxon>Ecdysozoa</taxon>
        <taxon>Arthropoda</taxon>
        <taxon>Hexapoda</taxon>
        <taxon>Insecta</taxon>
        <taxon>Pterygota</taxon>
        <taxon>Neoptera</taxon>
        <taxon>Endopterygota</taxon>
        <taxon>Diptera</taxon>
        <taxon>Brachycera</taxon>
        <taxon>Stratiomyomorpha</taxon>
        <taxon>Stratiomyidae</taxon>
        <taxon>Hermetiinae</taxon>
        <taxon>Hermetia</taxon>
    </lineage>
</organism>